<evidence type="ECO:0000259" key="1">
    <source>
        <dbReference type="PROSITE" id="PS50846"/>
    </source>
</evidence>
<protein>
    <recommendedName>
        <fullName evidence="1">HMA domain-containing protein</fullName>
    </recommendedName>
</protein>
<accession>A0A645CC15</accession>
<dbReference type="Pfam" id="PF00403">
    <property type="entry name" value="HMA"/>
    <property type="match status" value="1"/>
</dbReference>
<organism evidence="2">
    <name type="scientific">bioreactor metagenome</name>
    <dbReference type="NCBI Taxonomy" id="1076179"/>
    <lineage>
        <taxon>unclassified sequences</taxon>
        <taxon>metagenomes</taxon>
        <taxon>ecological metagenomes</taxon>
    </lineage>
</organism>
<dbReference type="AlphaFoldDB" id="A0A645CC15"/>
<dbReference type="GO" id="GO:0046872">
    <property type="term" value="F:metal ion binding"/>
    <property type="evidence" value="ECO:0007669"/>
    <property type="project" value="InterPro"/>
</dbReference>
<evidence type="ECO:0000313" key="2">
    <source>
        <dbReference type="EMBL" id="MPM74428.1"/>
    </source>
</evidence>
<dbReference type="EMBL" id="VSSQ01025960">
    <property type="protein sequence ID" value="MPM74428.1"/>
    <property type="molecule type" value="Genomic_DNA"/>
</dbReference>
<dbReference type="Gene3D" id="3.30.70.100">
    <property type="match status" value="1"/>
</dbReference>
<dbReference type="PROSITE" id="PS50846">
    <property type="entry name" value="HMA_2"/>
    <property type="match status" value="1"/>
</dbReference>
<dbReference type="InterPro" id="IPR036163">
    <property type="entry name" value="HMA_dom_sf"/>
</dbReference>
<feature type="domain" description="HMA" evidence="1">
    <location>
        <begin position="5"/>
        <end position="71"/>
    </location>
</feature>
<gene>
    <name evidence="2" type="ORF">SDC9_121416</name>
</gene>
<name>A0A645CC15_9ZZZZ</name>
<dbReference type="SUPFAM" id="SSF55008">
    <property type="entry name" value="HMA, heavy metal-associated domain"/>
    <property type="match status" value="1"/>
</dbReference>
<proteinExistence type="predicted"/>
<comment type="caution">
    <text evidence="2">The sequence shown here is derived from an EMBL/GenBank/DDBJ whole genome shotgun (WGS) entry which is preliminary data.</text>
</comment>
<sequence length="86" mass="9899">MNTIHTVKLKQSNMLCNRCLTNVVKALSLIEGIQELNVNLDKKLVKITYENDKLSKKVIREIINDSIVHGKVGKKIYIDNRAYRES</sequence>
<dbReference type="InterPro" id="IPR006121">
    <property type="entry name" value="HMA_dom"/>
</dbReference>
<dbReference type="CDD" id="cd00371">
    <property type="entry name" value="HMA"/>
    <property type="match status" value="1"/>
</dbReference>
<reference evidence="2" key="1">
    <citation type="submission" date="2019-08" db="EMBL/GenBank/DDBJ databases">
        <authorList>
            <person name="Kucharzyk K."/>
            <person name="Murdoch R.W."/>
            <person name="Higgins S."/>
            <person name="Loffler F."/>
        </authorList>
    </citation>
    <scope>NUCLEOTIDE SEQUENCE</scope>
</reference>